<dbReference type="EMBL" id="CP036532">
    <property type="protein sequence ID" value="QBK30444.1"/>
    <property type="molecule type" value="Genomic_DNA"/>
</dbReference>
<accession>A0A4P6V193</accession>
<organism evidence="2 3">
    <name type="scientific">Roseitalea porphyridii</name>
    <dbReference type="NCBI Taxonomy" id="1852022"/>
    <lineage>
        <taxon>Bacteria</taxon>
        <taxon>Pseudomonadati</taxon>
        <taxon>Pseudomonadota</taxon>
        <taxon>Alphaproteobacteria</taxon>
        <taxon>Hyphomicrobiales</taxon>
        <taxon>Ahrensiaceae</taxon>
        <taxon>Roseitalea</taxon>
    </lineage>
</organism>
<keyword evidence="3" id="KW-1185">Reference proteome</keyword>
<dbReference type="AlphaFoldDB" id="A0A4P6V193"/>
<evidence type="ECO:0000313" key="3">
    <source>
        <dbReference type="Proteomes" id="UP000293719"/>
    </source>
</evidence>
<proteinExistence type="predicted"/>
<dbReference type="RefSeq" id="WP_131616138.1">
    <property type="nucleotide sequence ID" value="NZ_CP036532.1"/>
</dbReference>
<evidence type="ECO:0000256" key="1">
    <source>
        <dbReference type="SAM" id="Phobius"/>
    </source>
</evidence>
<name>A0A4P6V193_9HYPH</name>
<dbReference type="Pfam" id="PF19600">
    <property type="entry name" value="DUF6105"/>
    <property type="match status" value="1"/>
</dbReference>
<protein>
    <submittedName>
        <fullName evidence="2">Uncharacterized protein</fullName>
    </submittedName>
</protein>
<dbReference type="Proteomes" id="UP000293719">
    <property type="component" value="Chromosome"/>
</dbReference>
<keyword evidence="1" id="KW-0472">Membrane</keyword>
<dbReference type="GeneID" id="90767124"/>
<feature type="transmembrane region" description="Helical" evidence="1">
    <location>
        <begin position="5"/>
        <end position="21"/>
    </location>
</feature>
<keyword evidence="1" id="KW-0812">Transmembrane</keyword>
<dbReference type="OrthoDB" id="7906687at2"/>
<evidence type="ECO:0000313" key="2">
    <source>
        <dbReference type="EMBL" id="QBK30444.1"/>
    </source>
</evidence>
<dbReference type="InterPro" id="IPR046087">
    <property type="entry name" value="DUF6105"/>
</dbReference>
<feature type="transmembrane region" description="Helical" evidence="1">
    <location>
        <begin position="55"/>
        <end position="77"/>
    </location>
</feature>
<sequence>MRYIFWFWFVPMGFLWSWYFLSLNDISLGMGFFSRETHDLVFLIYGHILDLEKDMIVRLLVKACIVDTGLIFAILAFRRRKQIRAWWNARRAEQRPEEAATARAEVQFTTPAE</sequence>
<dbReference type="KEGG" id="rpod:E0E05_07440"/>
<reference evidence="2 3" key="1">
    <citation type="journal article" date="2017" name="Int. J. Syst. Evol. Microbiol.">
        <title>Roseitalea porphyridii gen. nov., sp. nov., isolated from a red alga, and reclassification of Hoeflea suaedae Chung et al. 2013 as Pseudohoeflea suaedae gen. nov., comb. nov.</title>
        <authorList>
            <person name="Hyeon J.W."/>
            <person name="Jeong S.E."/>
            <person name="Baek K."/>
            <person name="Jeon C.O."/>
        </authorList>
    </citation>
    <scope>NUCLEOTIDE SEQUENCE [LARGE SCALE GENOMIC DNA]</scope>
    <source>
        <strain evidence="2 3">MA7-20</strain>
    </source>
</reference>
<gene>
    <name evidence="2" type="ORF">E0E05_07440</name>
</gene>
<keyword evidence="1" id="KW-1133">Transmembrane helix</keyword>